<sequence length="444" mass="49740">MKENQRESVVAYQPEYVPGYEPPFFENILPSDQPGIQITHNGNKVVVTPIGDDLEVDQEVTVESSIQPDEETQLVEQKGTLNEQQKQLEQVLAGFTVQPTPLAVPTAVQASVKPRTAHHISKLAAQPASRQVTQPAVSKAVPAVQVLQRDPALDGGTPDVYTTEELKKFRDSGHTDDQIKQLGRRKLAQKYNGFPFLLPFVNFDCIFLPMDNGVSMSMSAIDDGSCQFKKTIPPSGTYMYNKCSSKMSLQNSGDRIQTNEIEGQELVQQLQRMRDKEVEGRDKKIIHGQTKELMDIQESTVEKKNIAPTTKDTLQFKYEMQKLMVVDAVRTRRQAKFQDQRAANQEPVPRGGVIARALKAHPSKKKVNQWEDLSDPEDMDTMDQQLQSQPQVVMQLQTEMMPPPGLPVPQVIQASTIDASQYLSSIENQAQLEEIMIAQDEQNG</sequence>
<dbReference type="Proteomes" id="UP000887565">
    <property type="component" value="Unplaced"/>
</dbReference>
<proteinExistence type="predicted"/>
<protein>
    <submittedName>
        <fullName evidence="2">Uncharacterized protein</fullName>
    </submittedName>
</protein>
<accession>A0A915K8C3</accession>
<name>A0A915K8C3_ROMCU</name>
<evidence type="ECO:0000313" key="1">
    <source>
        <dbReference type="Proteomes" id="UP000887565"/>
    </source>
</evidence>
<dbReference type="AlphaFoldDB" id="A0A915K8C3"/>
<evidence type="ECO:0000313" key="2">
    <source>
        <dbReference type="WBParaSite" id="nRc.2.0.1.t34982-RA"/>
    </source>
</evidence>
<organism evidence="1 2">
    <name type="scientific">Romanomermis culicivorax</name>
    <name type="common">Nematode worm</name>
    <dbReference type="NCBI Taxonomy" id="13658"/>
    <lineage>
        <taxon>Eukaryota</taxon>
        <taxon>Metazoa</taxon>
        <taxon>Ecdysozoa</taxon>
        <taxon>Nematoda</taxon>
        <taxon>Enoplea</taxon>
        <taxon>Dorylaimia</taxon>
        <taxon>Mermithida</taxon>
        <taxon>Mermithoidea</taxon>
        <taxon>Mermithidae</taxon>
        <taxon>Romanomermis</taxon>
    </lineage>
</organism>
<reference evidence="2" key="1">
    <citation type="submission" date="2022-11" db="UniProtKB">
        <authorList>
            <consortium name="WormBaseParasite"/>
        </authorList>
    </citation>
    <scope>IDENTIFICATION</scope>
</reference>
<keyword evidence="1" id="KW-1185">Reference proteome</keyword>
<dbReference type="WBParaSite" id="nRc.2.0.1.t34982-RA">
    <property type="protein sequence ID" value="nRc.2.0.1.t34982-RA"/>
    <property type="gene ID" value="nRc.2.0.1.g34982"/>
</dbReference>